<dbReference type="RefSeq" id="WP_330089327.1">
    <property type="nucleotide sequence ID" value="NZ_JAUGZK010000021.1"/>
</dbReference>
<evidence type="ECO:0000313" key="22">
    <source>
        <dbReference type="EMBL" id="MEE2026019.1"/>
    </source>
</evidence>
<keyword evidence="11 20" id="KW-0274">FAD</keyword>
<evidence type="ECO:0000256" key="13">
    <source>
        <dbReference type="ARBA" id="ARBA00022960"/>
    </source>
</evidence>
<keyword evidence="13 20" id="KW-0133">Cell shape</keyword>
<comment type="cofactor">
    <cofactor evidence="1 20">
        <name>FAD</name>
        <dbReference type="ChEBI" id="CHEBI:57692"/>
    </cofactor>
</comment>
<dbReference type="NCBIfam" id="TIGR00179">
    <property type="entry name" value="murB"/>
    <property type="match status" value="1"/>
</dbReference>
<dbReference type="Proteomes" id="UP001339167">
    <property type="component" value="Unassembled WGS sequence"/>
</dbReference>
<dbReference type="InterPro" id="IPR006094">
    <property type="entry name" value="Oxid_FAD_bind_N"/>
</dbReference>
<dbReference type="InterPro" id="IPR003170">
    <property type="entry name" value="MurB"/>
</dbReference>
<evidence type="ECO:0000256" key="12">
    <source>
        <dbReference type="ARBA" id="ARBA00022857"/>
    </source>
</evidence>
<keyword evidence="23" id="KW-1185">Reference proteome</keyword>
<dbReference type="GO" id="GO:0008762">
    <property type="term" value="F:UDP-N-acetylmuramate dehydrogenase activity"/>
    <property type="evidence" value="ECO:0007669"/>
    <property type="project" value="UniProtKB-EC"/>
</dbReference>
<feature type="active site" evidence="20">
    <location>
        <position position="324"/>
    </location>
</feature>
<evidence type="ECO:0000256" key="4">
    <source>
        <dbReference type="ARBA" id="ARBA00004752"/>
    </source>
</evidence>
<protein>
    <recommendedName>
        <fullName evidence="7 20">UDP-N-acetylenolpyruvoylglucosamine reductase</fullName>
        <ecNumber evidence="6 20">1.3.1.98</ecNumber>
    </recommendedName>
    <alternativeName>
        <fullName evidence="18 20">UDP-N-acetylmuramate dehydrogenase</fullName>
    </alternativeName>
</protein>
<evidence type="ECO:0000256" key="5">
    <source>
        <dbReference type="ARBA" id="ARBA00010485"/>
    </source>
</evidence>
<feature type="active site" evidence="20">
    <location>
        <position position="159"/>
    </location>
</feature>
<dbReference type="InterPro" id="IPR036318">
    <property type="entry name" value="FAD-bd_PCMH-like_sf"/>
</dbReference>
<evidence type="ECO:0000256" key="17">
    <source>
        <dbReference type="ARBA" id="ARBA00023316"/>
    </source>
</evidence>
<evidence type="ECO:0000256" key="16">
    <source>
        <dbReference type="ARBA" id="ARBA00023306"/>
    </source>
</evidence>
<dbReference type="InterPro" id="IPR016166">
    <property type="entry name" value="FAD-bd_PCMH"/>
</dbReference>
<evidence type="ECO:0000256" key="7">
    <source>
        <dbReference type="ARBA" id="ARBA00015188"/>
    </source>
</evidence>
<sequence length="340" mass="37389">MEILVQQDGRDYSTFRLPARLETVYQCQHLDDLRQVPLKPWPRVQGEGSNTIFVGDELPPLCRFVASAKALNQLDDDRVLLHVEAGHNWHQLVCWSVEQGLWGLENLALIPGSVGAAPVQNIGAYGVELADRCQYVDFYHWDSQQLQRLSVNECAFAYRDSVFKHQLAGKGVIVAIGLELTKSPRRVLSYQGLDQLAEDCSLQQVFAAVVAIRRSKLPDPDELANCGSFFKNPLLPAQAAQALKIRYPGLPVFTQSDGYCKLSAAWLIDQAGFKGKKLGDIGCYSRQPLVLVNYGAGTASQLLQLIAAIQLQVQARFGVALEPEVQLVGMLAQTAGATQA</sequence>
<dbReference type="SUPFAM" id="SSF56194">
    <property type="entry name" value="Uridine diphospho-N-Acetylenolpyruvylglucosamine reductase, MurB, C-terminal domain"/>
    <property type="match status" value="1"/>
</dbReference>
<evidence type="ECO:0000313" key="23">
    <source>
        <dbReference type="Proteomes" id="UP001339167"/>
    </source>
</evidence>
<evidence type="ECO:0000256" key="18">
    <source>
        <dbReference type="ARBA" id="ARBA00031026"/>
    </source>
</evidence>
<evidence type="ECO:0000256" key="10">
    <source>
        <dbReference type="ARBA" id="ARBA00022630"/>
    </source>
</evidence>
<dbReference type="EMBL" id="JAUGZK010000021">
    <property type="protein sequence ID" value="MEE2026019.1"/>
    <property type="molecule type" value="Genomic_DNA"/>
</dbReference>
<keyword evidence="14 20" id="KW-0573">Peptidoglycan synthesis</keyword>
<dbReference type="Gene3D" id="3.30.465.10">
    <property type="match status" value="1"/>
</dbReference>
<evidence type="ECO:0000256" key="1">
    <source>
        <dbReference type="ARBA" id="ARBA00001974"/>
    </source>
</evidence>
<feature type="domain" description="FAD-binding PCMH-type" evidence="21">
    <location>
        <begin position="16"/>
        <end position="183"/>
    </location>
</feature>
<keyword evidence="17 20" id="KW-0961">Cell wall biogenesis/degradation</keyword>
<evidence type="ECO:0000256" key="19">
    <source>
        <dbReference type="ARBA" id="ARBA00048914"/>
    </source>
</evidence>
<comment type="catalytic activity">
    <reaction evidence="19 20">
        <text>UDP-N-acetyl-alpha-D-muramate + NADP(+) = UDP-N-acetyl-3-O-(1-carboxyvinyl)-alpha-D-glucosamine + NADPH + H(+)</text>
        <dbReference type="Rhea" id="RHEA:12248"/>
        <dbReference type="ChEBI" id="CHEBI:15378"/>
        <dbReference type="ChEBI" id="CHEBI:57783"/>
        <dbReference type="ChEBI" id="CHEBI:58349"/>
        <dbReference type="ChEBI" id="CHEBI:68483"/>
        <dbReference type="ChEBI" id="CHEBI:70757"/>
        <dbReference type="EC" id="1.3.1.98"/>
    </reaction>
</comment>
<dbReference type="Pfam" id="PF02873">
    <property type="entry name" value="MurB_C"/>
    <property type="match status" value="1"/>
</dbReference>
<evidence type="ECO:0000259" key="21">
    <source>
        <dbReference type="PROSITE" id="PS51387"/>
    </source>
</evidence>
<dbReference type="InterPro" id="IPR011601">
    <property type="entry name" value="MurB_C"/>
</dbReference>
<dbReference type="InterPro" id="IPR016169">
    <property type="entry name" value="FAD-bd_PCMH_sub2"/>
</dbReference>
<evidence type="ECO:0000256" key="20">
    <source>
        <dbReference type="HAMAP-Rule" id="MF_00037"/>
    </source>
</evidence>
<dbReference type="EC" id="1.3.1.98" evidence="6 20"/>
<dbReference type="Pfam" id="PF01565">
    <property type="entry name" value="FAD_binding_4"/>
    <property type="match status" value="1"/>
</dbReference>
<comment type="function">
    <text evidence="2 20">Cell wall formation.</text>
</comment>
<dbReference type="NCBIfam" id="NF000755">
    <property type="entry name" value="PRK00046.1"/>
    <property type="match status" value="1"/>
</dbReference>
<dbReference type="HAMAP" id="MF_00037">
    <property type="entry name" value="MurB"/>
    <property type="match status" value="1"/>
</dbReference>
<dbReference type="InterPro" id="IPR036635">
    <property type="entry name" value="MurB_C_sf"/>
</dbReference>
<organism evidence="22 23">
    <name type="scientific">Alkalimonas mucilaginosa</name>
    <dbReference type="NCBI Taxonomy" id="3057676"/>
    <lineage>
        <taxon>Bacteria</taxon>
        <taxon>Pseudomonadati</taxon>
        <taxon>Pseudomonadota</taxon>
        <taxon>Gammaproteobacteria</taxon>
        <taxon>Alkalimonas</taxon>
    </lineage>
</organism>
<comment type="subcellular location">
    <subcellularLocation>
        <location evidence="3 20">Cytoplasm</location>
    </subcellularLocation>
</comment>
<keyword evidence="10 20" id="KW-0285">Flavoprotein</keyword>
<evidence type="ECO:0000256" key="15">
    <source>
        <dbReference type="ARBA" id="ARBA00023002"/>
    </source>
</evidence>
<comment type="similarity">
    <text evidence="5 20">Belongs to the MurB family.</text>
</comment>
<comment type="pathway">
    <text evidence="4 20">Cell wall biogenesis; peptidoglycan biosynthesis.</text>
</comment>
<reference evidence="22 23" key="1">
    <citation type="submission" date="2023-06" db="EMBL/GenBank/DDBJ databases">
        <title>Alkalimonas sp., MEB004 an alkaliphilic bacterium isolated from Lonar Lake, India.</title>
        <authorList>
            <person name="Joshi A."/>
            <person name="Thite S."/>
        </authorList>
    </citation>
    <scope>NUCLEOTIDE SEQUENCE [LARGE SCALE GENOMIC DNA]</scope>
    <source>
        <strain evidence="22 23">MEB004</strain>
    </source>
</reference>
<dbReference type="PANTHER" id="PTHR21071">
    <property type="entry name" value="UDP-N-ACETYLENOLPYRUVOYLGLUCOSAMINE REDUCTASE"/>
    <property type="match status" value="1"/>
</dbReference>
<keyword evidence="15 20" id="KW-0560">Oxidoreductase</keyword>
<feature type="active site" description="Proton donor" evidence="20">
    <location>
        <position position="228"/>
    </location>
</feature>
<name>A0ABU7JK02_9GAMM</name>
<evidence type="ECO:0000256" key="2">
    <source>
        <dbReference type="ARBA" id="ARBA00003921"/>
    </source>
</evidence>
<evidence type="ECO:0000256" key="14">
    <source>
        <dbReference type="ARBA" id="ARBA00022984"/>
    </source>
</evidence>
<evidence type="ECO:0000256" key="6">
    <source>
        <dbReference type="ARBA" id="ARBA00012518"/>
    </source>
</evidence>
<keyword evidence="8 20" id="KW-0963">Cytoplasm</keyword>
<evidence type="ECO:0000256" key="11">
    <source>
        <dbReference type="ARBA" id="ARBA00022827"/>
    </source>
</evidence>
<keyword evidence="9 20" id="KW-0132">Cell division</keyword>
<dbReference type="SUPFAM" id="SSF56176">
    <property type="entry name" value="FAD-binding/transporter-associated domain-like"/>
    <property type="match status" value="1"/>
</dbReference>
<proteinExistence type="inferred from homology"/>
<keyword evidence="16 20" id="KW-0131">Cell cycle</keyword>
<evidence type="ECO:0000256" key="3">
    <source>
        <dbReference type="ARBA" id="ARBA00004496"/>
    </source>
</evidence>
<comment type="caution">
    <text evidence="22">The sequence shown here is derived from an EMBL/GenBank/DDBJ whole genome shotgun (WGS) entry which is preliminary data.</text>
</comment>
<dbReference type="PROSITE" id="PS51387">
    <property type="entry name" value="FAD_PCMH"/>
    <property type="match status" value="1"/>
</dbReference>
<keyword evidence="12 20" id="KW-0521">NADP</keyword>
<dbReference type="PANTHER" id="PTHR21071:SF4">
    <property type="entry name" value="UDP-N-ACETYLENOLPYRUVOYLGLUCOSAMINE REDUCTASE"/>
    <property type="match status" value="1"/>
</dbReference>
<dbReference type="Gene3D" id="3.90.78.10">
    <property type="entry name" value="UDP-N-acetylenolpyruvoylglucosamine reductase, C-terminal domain"/>
    <property type="match status" value="1"/>
</dbReference>
<accession>A0ABU7JK02</accession>
<evidence type="ECO:0000256" key="9">
    <source>
        <dbReference type="ARBA" id="ARBA00022618"/>
    </source>
</evidence>
<gene>
    <name evidence="20 22" type="primary">murB</name>
    <name evidence="22" type="ORF">QWF21_17415</name>
</gene>
<evidence type="ECO:0000256" key="8">
    <source>
        <dbReference type="ARBA" id="ARBA00022490"/>
    </source>
</evidence>